<accession>A0A5B0P5N1</accession>
<evidence type="ECO:0000313" key="2">
    <source>
        <dbReference type="Proteomes" id="UP000324748"/>
    </source>
</evidence>
<reference evidence="1 2" key="1">
    <citation type="submission" date="2019-05" db="EMBL/GenBank/DDBJ databases">
        <title>Emergence of the Ug99 lineage of the wheat stem rust pathogen through somatic hybridization.</title>
        <authorList>
            <person name="Li F."/>
            <person name="Upadhyaya N.M."/>
            <person name="Sperschneider J."/>
            <person name="Matny O."/>
            <person name="Nguyen-Phuc H."/>
            <person name="Mago R."/>
            <person name="Raley C."/>
            <person name="Miller M.E."/>
            <person name="Silverstein K.A.T."/>
            <person name="Henningsen E."/>
            <person name="Hirsch C.D."/>
            <person name="Visser B."/>
            <person name="Pretorius Z.A."/>
            <person name="Steffenson B.J."/>
            <person name="Schwessinger B."/>
            <person name="Dodds P.N."/>
            <person name="Figueroa M."/>
        </authorList>
    </citation>
    <scope>NUCLEOTIDE SEQUENCE [LARGE SCALE GENOMIC DNA]</scope>
    <source>
        <strain evidence="1">21-0</strain>
    </source>
</reference>
<dbReference type="Proteomes" id="UP000324748">
    <property type="component" value="Unassembled WGS sequence"/>
</dbReference>
<sequence>MYCVGNPMTDAQLYGSPVSRQVIPFGRSKVEIGEACTCGDEIKLPFLSYGTYNIVKLRRSGCEPRLWTTEWYLHCREQGLALLRCRPSLQLHELEVCCPHSAKTCSRSRISESALRKMLAKALCQW</sequence>
<dbReference type="AlphaFoldDB" id="A0A5B0P5N1"/>
<protein>
    <submittedName>
        <fullName evidence="1">Uncharacterized protein</fullName>
    </submittedName>
</protein>
<comment type="caution">
    <text evidence="1">The sequence shown here is derived from an EMBL/GenBank/DDBJ whole genome shotgun (WGS) entry which is preliminary data.</text>
</comment>
<gene>
    <name evidence="1" type="ORF">PGT21_030964</name>
</gene>
<dbReference type="EMBL" id="VSWC01000067">
    <property type="protein sequence ID" value="KAA1096887.1"/>
    <property type="molecule type" value="Genomic_DNA"/>
</dbReference>
<organism evidence="1 2">
    <name type="scientific">Puccinia graminis f. sp. tritici</name>
    <dbReference type="NCBI Taxonomy" id="56615"/>
    <lineage>
        <taxon>Eukaryota</taxon>
        <taxon>Fungi</taxon>
        <taxon>Dikarya</taxon>
        <taxon>Basidiomycota</taxon>
        <taxon>Pucciniomycotina</taxon>
        <taxon>Pucciniomycetes</taxon>
        <taxon>Pucciniales</taxon>
        <taxon>Pucciniaceae</taxon>
        <taxon>Puccinia</taxon>
    </lineage>
</organism>
<keyword evidence="2" id="KW-1185">Reference proteome</keyword>
<proteinExistence type="predicted"/>
<evidence type="ECO:0000313" key="1">
    <source>
        <dbReference type="EMBL" id="KAA1096887.1"/>
    </source>
</evidence>
<name>A0A5B0P5N1_PUCGR</name>